<dbReference type="GO" id="GO:0003677">
    <property type="term" value="F:DNA binding"/>
    <property type="evidence" value="ECO:0007669"/>
    <property type="project" value="UniProtKB-KW"/>
</dbReference>
<comment type="caution">
    <text evidence="6">The sequence shown here is derived from an EMBL/GenBank/DDBJ whole genome shotgun (WGS) entry which is preliminary data.</text>
</comment>
<dbReference type="SUPFAM" id="SSF75516">
    <property type="entry name" value="Pheromone-binding domain of LuxR-like quorum-sensing transcription factors"/>
    <property type="match status" value="1"/>
</dbReference>
<dbReference type="AlphaFoldDB" id="A0AAE8QFN2"/>
<organism evidence="6 7">
    <name type="scientific">Rhizobium ruizarguesonis</name>
    <dbReference type="NCBI Taxonomy" id="2081791"/>
    <lineage>
        <taxon>Bacteria</taxon>
        <taxon>Pseudomonadati</taxon>
        <taxon>Pseudomonadota</taxon>
        <taxon>Alphaproteobacteria</taxon>
        <taxon>Hyphomicrobiales</taxon>
        <taxon>Rhizobiaceae</taxon>
        <taxon>Rhizobium/Agrobacterium group</taxon>
        <taxon>Rhizobium</taxon>
    </lineage>
</organism>
<gene>
    <name evidence="6" type="ORF">ELG94_19070</name>
    <name evidence="5" type="ORF">GR217_08535</name>
</gene>
<feature type="domain" description="HTH luxR-type" evidence="4">
    <location>
        <begin position="181"/>
        <end position="246"/>
    </location>
</feature>
<dbReference type="PANTHER" id="PTHR44688">
    <property type="entry name" value="DNA-BINDING TRANSCRIPTIONAL ACTIVATOR DEVR_DOSR"/>
    <property type="match status" value="1"/>
</dbReference>
<name>A0AAE8QFN2_9HYPH</name>
<evidence type="ECO:0000256" key="1">
    <source>
        <dbReference type="ARBA" id="ARBA00023015"/>
    </source>
</evidence>
<dbReference type="PROSITE" id="PS00622">
    <property type="entry name" value="HTH_LUXR_1"/>
    <property type="match status" value="1"/>
</dbReference>
<dbReference type="PROSITE" id="PS50043">
    <property type="entry name" value="HTH_LUXR_2"/>
    <property type="match status" value="1"/>
</dbReference>
<keyword evidence="2 6" id="KW-0238">DNA-binding</keyword>
<dbReference type="RefSeq" id="WP_024319373.1">
    <property type="nucleotide sequence ID" value="NZ_JAJAEH010000002.1"/>
</dbReference>
<reference evidence="6 7" key="1">
    <citation type="submission" date="2019-02" db="EMBL/GenBank/DDBJ databases">
        <title>The genomic architecture of introgression among sibling species of bacteria.</title>
        <authorList>
            <person name="Cavassim M.I.A."/>
            <person name="Moeskjaer S."/>
            <person name="Moslemi C."/>
            <person name="Fields B."/>
            <person name="Bachmann A."/>
            <person name="Vilhjalmsson B."/>
            <person name="Schierup M.H."/>
            <person name="Young J.P.W."/>
            <person name="Andersen S.U."/>
        </authorList>
    </citation>
    <scope>NUCLEOTIDE SEQUENCE [LARGE SCALE GENOMIC DNA]</scope>
    <source>
        <strain evidence="6 7">SM42</strain>
    </source>
</reference>
<dbReference type="InterPro" id="IPR000792">
    <property type="entry name" value="Tscrpt_reg_LuxR_C"/>
</dbReference>
<dbReference type="Pfam" id="PF00196">
    <property type="entry name" value="GerE"/>
    <property type="match status" value="1"/>
</dbReference>
<dbReference type="Proteomes" id="UP000661163">
    <property type="component" value="Unassembled WGS sequence"/>
</dbReference>
<dbReference type="Gene3D" id="1.10.10.10">
    <property type="entry name" value="Winged helix-like DNA-binding domain superfamily/Winged helix DNA-binding domain"/>
    <property type="match status" value="1"/>
</dbReference>
<dbReference type="GO" id="GO:0006355">
    <property type="term" value="P:regulation of DNA-templated transcription"/>
    <property type="evidence" value="ECO:0007669"/>
    <property type="project" value="InterPro"/>
</dbReference>
<evidence type="ECO:0000256" key="2">
    <source>
        <dbReference type="ARBA" id="ARBA00023125"/>
    </source>
</evidence>
<evidence type="ECO:0000256" key="3">
    <source>
        <dbReference type="ARBA" id="ARBA00023163"/>
    </source>
</evidence>
<dbReference type="SUPFAM" id="SSF46894">
    <property type="entry name" value="C-terminal effector domain of the bipartite response regulators"/>
    <property type="match status" value="1"/>
</dbReference>
<evidence type="ECO:0000313" key="7">
    <source>
        <dbReference type="Proteomes" id="UP000291892"/>
    </source>
</evidence>
<accession>A0AAE8QFN2</accession>
<proteinExistence type="predicted"/>
<dbReference type="CDD" id="cd06170">
    <property type="entry name" value="LuxR_C_like"/>
    <property type="match status" value="1"/>
</dbReference>
<keyword evidence="1" id="KW-0805">Transcription regulation</keyword>
<dbReference type="PRINTS" id="PR00038">
    <property type="entry name" value="HTHLUXR"/>
</dbReference>
<dbReference type="InterPro" id="IPR036693">
    <property type="entry name" value="TF_LuxR_autoind-bd_dom_sf"/>
</dbReference>
<dbReference type="Gene3D" id="3.30.450.80">
    <property type="entry name" value="Transcription factor LuxR-like, autoinducer-binding domain"/>
    <property type="match status" value="1"/>
</dbReference>
<dbReference type="EMBL" id="WUFC01000005">
    <property type="protein sequence ID" value="NEI47734.1"/>
    <property type="molecule type" value="Genomic_DNA"/>
</dbReference>
<dbReference type="PANTHER" id="PTHR44688:SF16">
    <property type="entry name" value="DNA-BINDING TRANSCRIPTIONAL ACTIVATOR DEVR_DOSR"/>
    <property type="match status" value="1"/>
</dbReference>
<dbReference type="InterPro" id="IPR016032">
    <property type="entry name" value="Sig_transdc_resp-reg_C-effctor"/>
</dbReference>
<evidence type="ECO:0000259" key="4">
    <source>
        <dbReference type="PROSITE" id="PS50043"/>
    </source>
</evidence>
<dbReference type="Proteomes" id="UP000291892">
    <property type="component" value="Unassembled WGS sequence"/>
</dbReference>
<dbReference type="SMART" id="SM00421">
    <property type="entry name" value="HTH_LUXR"/>
    <property type="match status" value="1"/>
</dbReference>
<keyword evidence="3" id="KW-0804">Transcription</keyword>
<dbReference type="InterPro" id="IPR036388">
    <property type="entry name" value="WH-like_DNA-bd_sf"/>
</dbReference>
<evidence type="ECO:0000313" key="5">
    <source>
        <dbReference type="EMBL" id="NEI47734.1"/>
    </source>
</evidence>
<dbReference type="EMBL" id="SIKX01000001">
    <property type="protein sequence ID" value="TBF20291.1"/>
    <property type="molecule type" value="Genomic_DNA"/>
</dbReference>
<reference evidence="5 8" key="2">
    <citation type="submission" date="2019-12" db="EMBL/GenBank/DDBJ databases">
        <title>Rhizobium genotypes associated with high levels of biological nitrogen fixation by grain legumes in a temperate-maritime cropping system.</title>
        <authorList>
            <person name="Maluk M."/>
            <person name="Francesc Ferrando Molina F."/>
            <person name="Lopez Del Egido L."/>
            <person name="Lafos M."/>
            <person name="Langarica-Fuentes A."/>
            <person name="Gebre Yohannes G."/>
            <person name="Young M.W."/>
            <person name="Martin P."/>
            <person name="Gantlett R."/>
            <person name="Kenicer G."/>
            <person name="Hawes C."/>
            <person name="Begg G.S."/>
            <person name="Quilliam R.S."/>
            <person name="Squire G.R."/>
            <person name="Poole P.S."/>
            <person name="Young P.W."/>
            <person name="Iannetta P.M."/>
            <person name="James E.K."/>
        </authorList>
    </citation>
    <scope>NUCLEOTIDE SEQUENCE [LARGE SCALE GENOMIC DNA]</scope>
    <source>
        <strain evidence="5 8">JHI985</strain>
    </source>
</reference>
<dbReference type="Pfam" id="PF03472">
    <property type="entry name" value="Autoind_bind"/>
    <property type="match status" value="1"/>
</dbReference>
<evidence type="ECO:0000313" key="8">
    <source>
        <dbReference type="Proteomes" id="UP000661163"/>
    </source>
</evidence>
<dbReference type="InterPro" id="IPR005143">
    <property type="entry name" value="TF_LuxR_autoind-bd_dom"/>
</dbReference>
<evidence type="ECO:0000313" key="6">
    <source>
        <dbReference type="EMBL" id="TBF20291.1"/>
    </source>
</evidence>
<protein>
    <submittedName>
        <fullName evidence="6">DNA-binding protein</fullName>
    </submittedName>
</protein>
<sequence>MKRRERAVDDCAEDAAFSPSQADGAGVSFNDGKERLGEMAKLAGFDFYLLSAFPRGDRTAFTENRLISNWPQSLVGFYEAADLFYCSRLVTAMKRTIVPIFCEEGAFAGSAANQENRRLNTLFQMQGLKNTFAFALHDADLKQYIFAFSGGCPMPAREEAMALLYGCMELLDKVSRNGNGEDGPSETLTRREIECLRWSAAGKSSDEIAIILDLSSHTVAGYLKSAMRKLDSVNRMQAVARAFRYRLL</sequence>